<evidence type="ECO:0000256" key="3">
    <source>
        <dbReference type="ARBA" id="ARBA00022729"/>
    </source>
</evidence>
<dbReference type="PANTHER" id="PTHR12815:SF47">
    <property type="entry name" value="TRANSLOCATION AND ASSEMBLY MODULE SUBUNIT TAMA"/>
    <property type="match status" value="1"/>
</dbReference>
<proteinExistence type="predicted"/>
<protein>
    <submittedName>
        <fullName evidence="8">BamA/TamA family outer membrane protein</fullName>
    </submittedName>
</protein>
<keyword evidence="3" id="KW-0732">Signal</keyword>
<reference evidence="8 9" key="1">
    <citation type="submission" date="2020-04" db="EMBL/GenBank/DDBJ databases">
        <title>Flammeovirga sp. SR4, a novel species isolated from seawater.</title>
        <authorList>
            <person name="Wang X."/>
        </authorList>
    </citation>
    <scope>NUCLEOTIDE SEQUENCE [LARGE SCALE GENOMIC DNA]</scope>
    <source>
        <strain evidence="8 9">ATCC 23126</strain>
    </source>
</reference>
<dbReference type="InterPro" id="IPR039910">
    <property type="entry name" value="D15-like"/>
</dbReference>
<dbReference type="Gene3D" id="3.10.20.310">
    <property type="entry name" value="membrane protein fhac"/>
    <property type="match status" value="1"/>
</dbReference>
<comment type="caution">
    <text evidence="8">The sequence shown here is derived from an EMBL/GenBank/DDBJ whole genome shotgun (WGS) entry which is preliminary data.</text>
</comment>
<feature type="domain" description="Bacterial surface antigen (D15)" evidence="6">
    <location>
        <begin position="575"/>
        <end position="742"/>
    </location>
</feature>
<evidence type="ECO:0000259" key="6">
    <source>
        <dbReference type="Pfam" id="PF01103"/>
    </source>
</evidence>
<dbReference type="Pfam" id="PF07244">
    <property type="entry name" value="POTRA"/>
    <property type="match status" value="1"/>
</dbReference>
<evidence type="ECO:0000256" key="5">
    <source>
        <dbReference type="ARBA" id="ARBA00023237"/>
    </source>
</evidence>
<dbReference type="GO" id="GO:0019867">
    <property type="term" value="C:outer membrane"/>
    <property type="evidence" value="ECO:0007669"/>
    <property type="project" value="InterPro"/>
</dbReference>
<dbReference type="AlphaFoldDB" id="A0A7X9P010"/>
<dbReference type="Pfam" id="PF01103">
    <property type="entry name" value="Omp85"/>
    <property type="match status" value="1"/>
</dbReference>
<feature type="domain" description="POTRA" evidence="7">
    <location>
        <begin position="99"/>
        <end position="145"/>
    </location>
</feature>
<dbReference type="InterPro" id="IPR000184">
    <property type="entry name" value="Bac_surfAg_D15"/>
</dbReference>
<evidence type="ECO:0000256" key="1">
    <source>
        <dbReference type="ARBA" id="ARBA00004370"/>
    </source>
</evidence>
<evidence type="ECO:0000256" key="2">
    <source>
        <dbReference type="ARBA" id="ARBA00022692"/>
    </source>
</evidence>
<evidence type="ECO:0000313" key="9">
    <source>
        <dbReference type="Proteomes" id="UP000576082"/>
    </source>
</evidence>
<dbReference type="InterPro" id="IPR010827">
    <property type="entry name" value="BamA/TamA_POTRA"/>
</dbReference>
<dbReference type="RefSeq" id="WP_169655150.1">
    <property type="nucleotide sequence ID" value="NZ_JABANE010000007.1"/>
</dbReference>
<dbReference type="EMBL" id="JABANE010000007">
    <property type="protein sequence ID" value="NME67076.1"/>
    <property type="molecule type" value="Genomic_DNA"/>
</dbReference>
<gene>
    <name evidence="8" type="ORF">HHU12_03770</name>
</gene>
<evidence type="ECO:0000259" key="7">
    <source>
        <dbReference type="Pfam" id="PF07244"/>
    </source>
</evidence>
<dbReference type="PANTHER" id="PTHR12815">
    <property type="entry name" value="SORTING AND ASSEMBLY MACHINERY SAMM50 PROTEIN FAMILY MEMBER"/>
    <property type="match status" value="1"/>
</dbReference>
<sequence length="770" mass="87387">MMNKIFFNISLVLFLALNSCSITKYIEEDKAFYTGATIAYHTDTVEVDGDLKYSLQEVAETTSPNSKSGAWYYYRGENAKRPKGLKKWMAKTFGDKPVYYDDNVMQKTADLIENTLNNNGYFDAQVSYKRKNDKKAKSASVNYDVYVKKTPYRLDSISWEMDGNTPLNEHVLSIKDQSALVAGERYSLDKFREERIRINNALKDSGFYFFSSNYLMFDLDSTKGDQSIDVKAYFKEMPQKTKKLYTIDSVLLQPDFDLDGLNASKRKQRIIEIDSGIIFKGDPINLKPKILEETLQTRTGDIYSRHKHQASLRQFSGLGVFKYVNMEFTPKPTEDPNYGKLNVNTKMSQVTLHAISTELAMSTWSTGYSGPELDITWKNRNTFGGAERLSITGFTGIQTQFGGKGNGIDAIAWYGIDAKLSIPRVIAPIDVHPGGDFYIPYTNFGIGFKRYHFLPKYTLNYFNTSYGFDWRTNENIKHTLNPVAISYQATGSTDSTTIGQAFPSLKETFRNQFILGSNYTFEYAPTWDKKKNWGSFYYKGDIALSGNLWYAAMQAFGGDKNPETGQYEIFGSPFSQYFRFTNDFRFFFRTSKKGSLANRLVIGYSRPWGNSTALPFVQQYFVGGPNSIRAFKTRTLGPGSYDPSTNEDSDGQNSGFGEQAGDLKLEGSVEYRYDLHQYLKLAAFVDYGNVWLANKNEALPGGEFKMENLINELAVGAGVGLRVDVQFFVLRFDFAVPVKVPYVPEDGDQWVIKKTKFSDIVFNLAIGYPF</sequence>
<name>A0A7X9P010_9BACT</name>
<dbReference type="Proteomes" id="UP000576082">
    <property type="component" value="Unassembled WGS sequence"/>
</dbReference>
<evidence type="ECO:0000313" key="8">
    <source>
        <dbReference type="EMBL" id="NME67076.1"/>
    </source>
</evidence>
<organism evidence="8 9">
    <name type="scientific">Flammeovirga aprica JL-4</name>
    <dbReference type="NCBI Taxonomy" id="694437"/>
    <lineage>
        <taxon>Bacteria</taxon>
        <taxon>Pseudomonadati</taxon>
        <taxon>Bacteroidota</taxon>
        <taxon>Cytophagia</taxon>
        <taxon>Cytophagales</taxon>
        <taxon>Flammeovirgaceae</taxon>
        <taxon>Flammeovirga</taxon>
    </lineage>
</organism>
<comment type="subcellular location">
    <subcellularLocation>
        <location evidence="1">Membrane</location>
    </subcellularLocation>
</comment>
<keyword evidence="2" id="KW-0812">Transmembrane</keyword>
<keyword evidence="5" id="KW-0998">Cell outer membrane</keyword>
<keyword evidence="9" id="KW-1185">Reference proteome</keyword>
<evidence type="ECO:0000256" key="4">
    <source>
        <dbReference type="ARBA" id="ARBA00023136"/>
    </source>
</evidence>
<dbReference type="Gene3D" id="2.40.160.50">
    <property type="entry name" value="membrane protein fhac: a member of the omp85/tpsb transporter family"/>
    <property type="match status" value="1"/>
</dbReference>
<accession>A0A7X9P010</accession>
<keyword evidence="4" id="KW-0472">Membrane</keyword>